<sequence length="204" mass="23133">MTQWPWEVFVMVTMWQAFINFWKGYVNFTGRSTRAEFWWMRLWSTIIFFVWLILFVIALVSDASVVNKLDSITGKFDADSTLSFIGSLFSAPFTIIIVMIGVLLALAMILPNIALTIRRYRDAGTVTWVAWVVWALSLFSGSERIYSDGSFKIVLMIGGIFSLIGFILSVLPSDTLTGTGFIGRSKDQKLVFKEDFNDSSDDEL</sequence>
<dbReference type="Proteomes" id="UP000297646">
    <property type="component" value="Unassembled WGS sequence"/>
</dbReference>
<dbReference type="AlphaFoldDB" id="A0A4Z0S372"/>
<dbReference type="PANTHER" id="PTHR34980:SF2">
    <property type="entry name" value="INNER MEMBRANE PROTEIN YHAH-RELATED"/>
    <property type="match status" value="1"/>
</dbReference>
<evidence type="ECO:0008006" key="4">
    <source>
        <dbReference type="Google" id="ProtNLM"/>
    </source>
</evidence>
<accession>A0A4Z0S372</accession>
<comment type="caution">
    <text evidence="2">The sequence shown here is derived from an EMBL/GenBank/DDBJ whole genome shotgun (WGS) entry which is preliminary data.</text>
</comment>
<dbReference type="OrthoDB" id="2285053at2"/>
<feature type="transmembrane region" description="Helical" evidence="1">
    <location>
        <begin position="81"/>
        <end position="110"/>
    </location>
</feature>
<protein>
    <recommendedName>
        <fullName evidence="4">DUF805 domain-containing protein</fullName>
    </recommendedName>
</protein>
<organism evidence="2 3">
    <name type="scientific">Weissella confusa</name>
    <name type="common">Lactobacillus confusus</name>
    <dbReference type="NCBI Taxonomy" id="1583"/>
    <lineage>
        <taxon>Bacteria</taxon>
        <taxon>Bacillati</taxon>
        <taxon>Bacillota</taxon>
        <taxon>Bacilli</taxon>
        <taxon>Lactobacillales</taxon>
        <taxon>Lactobacillaceae</taxon>
        <taxon>Weissella</taxon>
    </lineage>
</organism>
<dbReference type="InterPro" id="IPR008523">
    <property type="entry name" value="DUF805"/>
</dbReference>
<reference evidence="2 3" key="1">
    <citation type="submission" date="2018-03" db="EMBL/GenBank/DDBJ databases">
        <title>Genome sequencing of Weissella confusa isolates.</title>
        <authorList>
            <person name="Kajala I."/>
            <person name="Baruah R."/>
            <person name="Bergsveinson J."/>
            <person name="Juvonen R."/>
            <person name="Ziola B."/>
        </authorList>
    </citation>
    <scope>NUCLEOTIDE SEQUENCE [LARGE SCALE GENOMIC DNA]</scope>
    <source>
        <strain evidence="2 3">VTT E-062653</strain>
    </source>
</reference>
<proteinExistence type="predicted"/>
<evidence type="ECO:0000256" key="1">
    <source>
        <dbReference type="SAM" id="Phobius"/>
    </source>
</evidence>
<dbReference type="GO" id="GO:0005886">
    <property type="term" value="C:plasma membrane"/>
    <property type="evidence" value="ECO:0007669"/>
    <property type="project" value="TreeGrafter"/>
</dbReference>
<feature type="transmembrane region" description="Helical" evidence="1">
    <location>
        <begin position="38"/>
        <end position="61"/>
    </location>
</feature>
<keyword evidence="1" id="KW-0812">Transmembrane</keyword>
<gene>
    <name evidence="2" type="ORF">C6P11_00730</name>
</gene>
<keyword evidence="1" id="KW-0472">Membrane</keyword>
<dbReference type="PANTHER" id="PTHR34980">
    <property type="entry name" value="INNER MEMBRANE PROTEIN-RELATED-RELATED"/>
    <property type="match status" value="1"/>
</dbReference>
<name>A0A4Z0S372_WEICO</name>
<evidence type="ECO:0000313" key="2">
    <source>
        <dbReference type="EMBL" id="TGE75836.1"/>
    </source>
</evidence>
<feature type="transmembrane region" description="Helical" evidence="1">
    <location>
        <begin position="153"/>
        <end position="171"/>
    </location>
</feature>
<dbReference type="Pfam" id="PF05656">
    <property type="entry name" value="DUF805"/>
    <property type="match status" value="1"/>
</dbReference>
<feature type="transmembrane region" description="Helical" evidence="1">
    <location>
        <begin position="6"/>
        <end position="26"/>
    </location>
</feature>
<dbReference type="EMBL" id="PVSN01000005">
    <property type="protein sequence ID" value="TGE75836.1"/>
    <property type="molecule type" value="Genomic_DNA"/>
</dbReference>
<keyword evidence="1" id="KW-1133">Transmembrane helix</keyword>
<evidence type="ECO:0000313" key="3">
    <source>
        <dbReference type="Proteomes" id="UP000297646"/>
    </source>
</evidence>